<organism evidence="2 3">
    <name type="scientific">Eumeta variegata</name>
    <name type="common">Bagworm moth</name>
    <name type="synonym">Eumeta japonica</name>
    <dbReference type="NCBI Taxonomy" id="151549"/>
    <lineage>
        <taxon>Eukaryota</taxon>
        <taxon>Metazoa</taxon>
        <taxon>Ecdysozoa</taxon>
        <taxon>Arthropoda</taxon>
        <taxon>Hexapoda</taxon>
        <taxon>Insecta</taxon>
        <taxon>Pterygota</taxon>
        <taxon>Neoptera</taxon>
        <taxon>Endopterygota</taxon>
        <taxon>Lepidoptera</taxon>
        <taxon>Glossata</taxon>
        <taxon>Ditrysia</taxon>
        <taxon>Tineoidea</taxon>
        <taxon>Psychidae</taxon>
        <taxon>Oiketicinae</taxon>
        <taxon>Eumeta</taxon>
    </lineage>
</organism>
<dbReference type="EMBL" id="BGZK01001948">
    <property type="protein sequence ID" value="GBP88659.1"/>
    <property type="molecule type" value="Genomic_DNA"/>
</dbReference>
<feature type="region of interest" description="Disordered" evidence="1">
    <location>
        <begin position="26"/>
        <end position="50"/>
    </location>
</feature>
<reference evidence="2 3" key="1">
    <citation type="journal article" date="2019" name="Commun. Biol.">
        <title>The bagworm genome reveals a unique fibroin gene that provides high tensile strength.</title>
        <authorList>
            <person name="Kono N."/>
            <person name="Nakamura H."/>
            <person name="Ohtoshi R."/>
            <person name="Tomita M."/>
            <person name="Numata K."/>
            <person name="Arakawa K."/>
        </authorList>
    </citation>
    <scope>NUCLEOTIDE SEQUENCE [LARGE SCALE GENOMIC DNA]</scope>
</reference>
<accession>A0A4C1ZP42</accession>
<comment type="caution">
    <text evidence="2">The sequence shown here is derived from an EMBL/GenBank/DDBJ whole genome shotgun (WGS) entry which is preliminary data.</text>
</comment>
<dbReference type="AlphaFoldDB" id="A0A4C1ZP42"/>
<evidence type="ECO:0000313" key="3">
    <source>
        <dbReference type="Proteomes" id="UP000299102"/>
    </source>
</evidence>
<name>A0A4C1ZP42_EUMVA</name>
<proteinExistence type="predicted"/>
<protein>
    <submittedName>
        <fullName evidence="2">Uncharacterized protein</fullName>
    </submittedName>
</protein>
<keyword evidence="3" id="KW-1185">Reference proteome</keyword>
<gene>
    <name evidence="2" type="ORF">EVAR_61028_1</name>
</gene>
<evidence type="ECO:0000256" key="1">
    <source>
        <dbReference type="SAM" id="MobiDB-lite"/>
    </source>
</evidence>
<dbReference type="Proteomes" id="UP000299102">
    <property type="component" value="Unassembled WGS sequence"/>
</dbReference>
<evidence type="ECO:0000313" key="2">
    <source>
        <dbReference type="EMBL" id="GBP88659.1"/>
    </source>
</evidence>
<sequence length="145" mass="16561">MKSRNLRISLPATQVGYQPRRPIRPKWASQELTRDTNNTRHGYRGRKRTKASEQINDGTCTPALGLTTVCDDKFVKLFHILIREILLPKTHPPDVNVGGRNKSQLCRSKGQDRKLEWCAKNSTDDRFRLELRAAGKKKPGSKLLL</sequence>